<evidence type="ECO:0000313" key="3">
    <source>
        <dbReference type="Proteomes" id="UP001175271"/>
    </source>
</evidence>
<gene>
    <name evidence="2" type="ORF">QR680_011917</name>
</gene>
<keyword evidence="3" id="KW-1185">Reference proteome</keyword>
<reference evidence="2" key="1">
    <citation type="submission" date="2023-06" db="EMBL/GenBank/DDBJ databases">
        <title>Genomic analysis of the entomopathogenic nematode Steinernema hermaphroditum.</title>
        <authorList>
            <person name="Schwarz E.M."/>
            <person name="Heppert J.K."/>
            <person name="Baniya A."/>
            <person name="Schwartz H.T."/>
            <person name="Tan C.-H."/>
            <person name="Antoshechkin I."/>
            <person name="Sternberg P.W."/>
            <person name="Goodrich-Blair H."/>
            <person name="Dillman A.R."/>
        </authorList>
    </citation>
    <scope>NUCLEOTIDE SEQUENCE</scope>
    <source>
        <strain evidence="2">PS9179</strain>
        <tissue evidence="2">Whole animal</tissue>
    </source>
</reference>
<protein>
    <submittedName>
        <fullName evidence="2">Uncharacterized protein</fullName>
    </submittedName>
</protein>
<dbReference type="AlphaFoldDB" id="A0AA39LZK6"/>
<dbReference type="EMBL" id="JAUCMV010000002">
    <property type="protein sequence ID" value="KAK0415383.1"/>
    <property type="molecule type" value="Genomic_DNA"/>
</dbReference>
<organism evidence="2 3">
    <name type="scientific">Steinernema hermaphroditum</name>
    <dbReference type="NCBI Taxonomy" id="289476"/>
    <lineage>
        <taxon>Eukaryota</taxon>
        <taxon>Metazoa</taxon>
        <taxon>Ecdysozoa</taxon>
        <taxon>Nematoda</taxon>
        <taxon>Chromadorea</taxon>
        <taxon>Rhabditida</taxon>
        <taxon>Tylenchina</taxon>
        <taxon>Panagrolaimomorpha</taxon>
        <taxon>Strongyloidoidea</taxon>
        <taxon>Steinernematidae</taxon>
        <taxon>Steinernema</taxon>
    </lineage>
</organism>
<evidence type="ECO:0000313" key="2">
    <source>
        <dbReference type="EMBL" id="KAK0415383.1"/>
    </source>
</evidence>
<sequence>MDAELDILFSHSDPRGKSQKSRRIPTVDVLLALVEKALEINGTSAKIQHQKAQILTVNALTTVPPTSVPQPRTTPTLATTTPPTDAIYVHPVVQKVVQLYEQAVAESYGVRFNNHTIIKLFLQLTSITFDELYLQHQLMEAFEEGISNKSEKLKCGGKDQAVLTSLEVMSAFYISYFRAELVQPHWSYKRKMPLSAELVPRTRHSEDLARVVVIPVPLKKVPYSKEWSDV</sequence>
<name>A0AA39LZK6_9BILA</name>
<dbReference type="Proteomes" id="UP001175271">
    <property type="component" value="Unassembled WGS sequence"/>
</dbReference>
<feature type="region of interest" description="Disordered" evidence="1">
    <location>
        <begin position="1"/>
        <end position="21"/>
    </location>
</feature>
<evidence type="ECO:0000256" key="1">
    <source>
        <dbReference type="SAM" id="MobiDB-lite"/>
    </source>
</evidence>
<accession>A0AA39LZK6</accession>
<proteinExistence type="predicted"/>
<comment type="caution">
    <text evidence="2">The sequence shown here is derived from an EMBL/GenBank/DDBJ whole genome shotgun (WGS) entry which is preliminary data.</text>
</comment>